<dbReference type="InterPro" id="IPR029069">
    <property type="entry name" value="HotDog_dom_sf"/>
</dbReference>
<name>A0ABR0K3K2_9EURO</name>
<proteinExistence type="predicted"/>
<evidence type="ECO:0000313" key="2">
    <source>
        <dbReference type="EMBL" id="KAK5084907.1"/>
    </source>
</evidence>
<reference evidence="2 3" key="1">
    <citation type="submission" date="2023-08" db="EMBL/GenBank/DDBJ databases">
        <title>Black Yeasts Isolated from many extreme environments.</title>
        <authorList>
            <person name="Coleine C."/>
            <person name="Stajich J.E."/>
            <person name="Selbmann L."/>
        </authorList>
    </citation>
    <scope>NUCLEOTIDE SEQUENCE [LARGE SCALE GENOMIC DNA]</scope>
    <source>
        <strain evidence="2 3">CCFEE 5885</strain>
    </source>
</reference>
<accession>A0ABR0K3K2</accession>
<evidence type="ECO:0000313" key="3">
    <source>
        <dbReference type="Proteomes" id="UP001345013"/>
    </source>
</evidence>
<feature type="domain" description="MaoC-like" evidence="1">
    <location>
        <begin position="260"/>
        <end position="337"/>
    </location>
</feature>
<dbReference type="EMBL" id="JAVRRG010000110">
    <property type="protein sequence ID" value="KAK5084907.1"/>
    <property type="molecule type" value="Genomic_DNA"/>
</dbReference>
<dbReference type="Gene3D" id="3.10.129.10">
    <property type="entry name" value="Hotdog Thioesterase"/>
    <property type="match status" value="1"/>
</dbReference>
<dbReference type="Pfam" id="PF01575">
    <property type="entry name" value="MaoC_dehydratas"/>
    <property type="match status" value="1"/>
</dbReference>
<keyword evidence="3" id="KW-1185">Reference proteome</keyword>
<dbReference type="InterPro" id="IPR002539">
    <property type="entry name" value="MaoC-like_dom"/>
</dbReference>
<protein>
    <recommendedName>
        <fullName evidence="1">MaoC-like domain-containing protein</fullName>
    </recommendedName>
</protein>
<dbReference type="PANTHER" id="PTHR43841:SF1">
    <property type="entry name" value="3-HYDROXYACYL-THIOESTER DEHYDRATASE X"/>
    <property type="match status" value="1"/>
</dbReference>
<sequence>MAFLLPSSLLDSLVGTGRLYPLRSGNVDDASLDFFPQELAISEVILVILIFFGRQILHLIGIKDRFYIRSGPSKDEESYELPELMLAMPFRLNEEDLKKYTAALNTGTSFSGVNSSGGSYQSSENLLDSPAQTCLVLSAFSEPAMLLLLAHHRSPIRPLGAVNVRNRFEVLRPDLCSAEMLMNTKLVVVAALKQQTRKVKRGLEIDIAVEIASYVDPDVVVFRQVFTMLQFMKLRTGSVLSAPKADGLSIGELSKREGWRSLTVSAKASRRWAKVCKDYNPIHISRMAAKIFGFSSSIAHGNHALALALAQFDMNHDYKFDVKDRPFTMEVQFRKPIVLSVILGALAVQEQDNNCDIYLEQNAKVCASLEELV</sequence>
<organism evidence="2 3">
    <name type="scientific">Lithohypha guttulata</name>
    <dbReference type="NCBI Taxonomy" id="1690604"/>
    <lineage>
        <taxon>Eukaryota</taxon>
        <taxon>Fungi</taxon>
        <taxon>Dikarya</taxon>
        <taxon>Ascomycota</taxon>
        <taxon>Pezizomycotina</taxon>
        <taxon>Eurotiomycetes</taxon>
        <taxon>Chaetothyriomycetidae</taxon>
        <taxon>Chaetothyriales</taxon>
        <taxon>Trichomeriaceae</taxon>
        <taxon>Lithohypha</taxon>
    </lineage>
</organism>
<gene>
    <name evidence="2" type="ORF">LTR24_007395</name>
</gene>
<evidence type="ECO:0000259" key="1">
    <source>
        <dbReference type="Pfam" id="PF01575"/>
    </source>
</evidence>
<dbReference type="SUPFAM" id="SSF54637">
    <property type="entry name" value="Thioesterase/thiol ester dehydrase-isomerase"/>
    <property type="match status" value="1"/>
</dbReference>
<comment type="caution">
    <text evidence="2">The sequence shown here is derived from an EMBL/GenBank/DDBJ whole genome shotgun (WGS) entry which is preliminary data.</text>
</comment>
<dbReference type="PANTHER" id="PTHR43841">
    <property type="entry name" value="3-HYDROXYACYL-THIOESTER DEHYDRATASE HTDX-RELATED"/>
    <property type="match status" value="1"/>
</dbReference>
<dbReference type="Proteomes" id="UP001345013">
    <property type="component" value="Unassembled WGS sequence"/>
</dbReference>